<dbReference type="SMART" id="SM00557">
    <property type="entry name" value="IG_FLMN"/>
    <property type="match status" value="5"/>
</dbReference>
<protein>
    <submittedName>
        <fullName evidence="5">Uncharacterized protein</fullName>
    </submittedName>
</protein>
<evidence type="ECO:0000256" key="4">
    <source>
        <dbReference type="SAM" id="MobiDB-lite"/>
    </source>
</evidence>
<dbReference type="InterPro" id="IPR014756">
    <property type="entry name" value="Ig_E-set"/>
</dbReference>
<dbReference type="Proteomes" id="UP001201812">
    <property type="component" value="Unassembled WGS sequence"/>
</dbReference>
<feature type="region of interest" description="Disordered" evidence="4">
    <location>
        <begin position="1"/>
        <end position="23"/>
    </location>
</feature>
<reference evidence="5" key="1">
    <citation type="submission" date="2022-01" db="EMBL/GenBank/DDBJ databases">
        <title>Genome Sequence Resource for Two Populations of Ditylenchus destructor, the Migratory Endoparasitic Phytonematode.</title>
        <authorList>
            <person name="Zhang H."/>
            <person name="Lin R."/>
            <person name="Xie B."/>
        </authorList>
    </citation>
    <scope>NUCLEOTIDE SEQUENCE</scope>
    <source>
        <strain evidence="5">BazhouSP</strain>
    </source>
</reference>
<dbReference type="EMBL" id="JAKKPZ010000010">
    <property type="protein sequence ID" value="KAI1716448.1"/>
    <property type="molecule type" value="Genomic_DNA"/>
</dbReference>
<feature type="repeat" description="Filamin" evidence="3">
    <location>
        <begin position="256"/>
        <end position="350"/>
    </location>
</feature>
<comment type="similarity">
    <text evidence="1">Belongs to the filamin family.</text>
</comment>
<evidence type="ECO:0000313" key="5">
    <source>
        <dbReference type="EMBL" id="KAI1716448.1"/>
    </source>
</evidence>
<feature type="repeat" description="Filamin" evidence="3">
    <location>
        <begin position="83"/>
        <end position="169"/>
    </location>
</feature>
<dbReference type="GO" id="GO:0051015">
    <property type="term" value="F:actin filament binding"/>
    <property type="evidence" value="ECO:0007669"/>
    <property type="project" value="InterPro"/>
</dbReference>
<gene>
    <name evidence="5" type="ORF">DdX_07503</name>
</gene>
<dbReference type="InterPro" id="IPR044801">
    <property type="entry name" value="Filamin"/>
</dbReference>
<dbReference type="Pfam" id="PF00630">
    <property type="entry name" value="Filamin"/>
    <property type="match status" value="5"/>
</dbReference>
<evidence type="ECO:0000256" key="3">
    <source>
        <dbReference type="PROSITE-ProRule" id="PRU00087"/>
    </source>
</evidence>
<accession>A0AAD4R8F5</accession>
<proteinExistence type="inferred from homology"/>
<sequence>MVHHSSPFPPLNGGSTTGDSVGAAIAGGSEGHCPLHVHFLCEGKHLPGSPIHLTVTSSPLPTTSNLPQTQLKMDSIDNVSFSGLHRPCAIGSLVEAVINARGDAKPITEDITVFTLSPQRRNRENCHLAYRPSTNSYAATFVPSEVGEWQMHILHKGRHIKGSPFQCQVFDPNLVSVYGLDVGLVGQELRFTVDTSLAGEGTLKVSVIRQGRQIPSYITEEKAGIYKVSFTPDGSGQYKIHITFNQLEVKGSPFLLDIADASSVSVHGDNLRMAAVGKLATFFIHAVSAESKDITVIVTGPSNKQKHAIIIPVDATTYRAEWRPNVIGEHHISVLLFEQHVAESPFTCSVGDPERVTVKIPSYLDTRKLGTVHSFEIDATLAGSGNLEIIINGGRVACRVRELSPRHFKAEFTPTQKLKHVIEMRFNGYDVVNSPWILQVRDSDCEAEGTHQPKTAKYFHEQYSELVGSGLHQAAVGQLTSFEVRSDSLREENIKARLSGENVMVVPVSIRQKYKSLLCEYKVPKVGDYKLEIFINGQIIDSGPLSVSAYDPSNVFIRLEAEDYSVGKSVQFVEPERRELGRFWGMSTFHSSMIAFREKTRTLSLSSSRLAAAVFCNFHAITFDYHSDQGRGVWR</sequence>
<dbReference type="AlphaFoldDB" id="A0AAD4R8F5"/>
<dbReference type="SUPFAM" id="SSF81296">
    <property type="entry name" value="E set domains"/>
    <property type="match status" value="5"/>
</dbReference>
<dbReference type="PANTHER" id="PTHR38537">
    <property type="entry name" value="JITTERBUG, ISOFORM N"/>
    <property type="match status" value="1"/>
</dbReference>
<dbReference type="PANTHER" id="PTHR38537:SF13">
    <property type="entry name" value="JITTERBUG, ISOFORM N"/>
    <property type="match status" value="1"/>
</dbReference>
<dbReference type="InterPro" id="IPR001298">
    <property type="entry name" value="Filamin/ABP280_rpt"/>
</dbReference>
<evidence type="ECO:0000256" key="2">
    <source>
        <dbReference type="ARBA" id="ARBA00022737"/>
    </source>
</evidence>
<dbReference type="InterPro" id="IPR017868">
    <property type="entry name" value="Filamin/ABP280_repeat-like"/>
</dbReference>
<organism evidence="5 6">
    <name type="scientific">Ditylenchus destructor</name>
    <dbReference type="NCBI Taxonomy" id="166010"/>
    <lineage>
        <taxon>Eukaryota</taxon>
        <taxon>Metazoa</taxon>
        <taxon>Ecdysozoa</taxon>
        <taxon>Nematoda</taxon>
        <taxon>Chromadorea</taxon>
        <taxon>Rhabditida</taxon>
        <taxon>Tylenchina</taxon>
        <taxon>Tylenchomorpha</taxon>
        <taxon>Sphaerularioidea</taxon>
        <taxon>Anguinidae</taxon>
        <taxon>Anguininae</taxon>
        <taxon>Ditylenchus</taxon>
    </lineage>
</organism>
<dbReference type="GO" id="GO:0030036">
    <property type="term" value="P:actin cytoskeleton organization"/>
    <property type="evidence" value="ECO:0007669"/>
    <property type="project" value="InterPro"/>
</dbReference>
<dbReference type="PROSITE" id="PS50194">
    <property type="entry name" value="FILAMIN_REPEAT"/>
    <property type="match status" value="5"/>
</dbReference>
<keyword evidence="6" id="KW-1185">Reference proteome</keyword>
<feature type="repeat" description="Filamin" evidence="3">
    <location>
        <begin position="348"/>
        <end position="440"/>
    </location>
</feature>
<comment type="caution">
    <text evidence="5">The sequence shown here is derived from an EMBL/GenBank/DDBJ whole genome shotgun (WGS) entry which is preliminary data.</text>
</comment>
<keyword evidence="2" id="KW-0677">Repeat</keyword>
<dbReference type="InterPro" id="IPR013783">
    <property type="entry name" value="Ig-like_fold"/>
</dbReference>
<evidence type="ECO:0000256" key="1">
    <source>
        <dbReference type="ARBA" id="ARBA00009238"/>
    </source>
</evidence>
<feature type="repeat" description="Filamin" evidence="3">
    <location>
        <begin position="179"/>
        <end position="258"/>
    </location>
</feature>
<dbReference type="Gene3D" id="2.60.40.10">
    <property type="entry name" value="Immunoglobulins"/>
    <property type="match status" value="5"/>
</dbReference>
<feature type="repeat" description="Filamin" evidence="3">
    <location>
        <begin position="456"/>
        <end position="549"/>
    </location>
</feature>
<evidence type="ECO:0000313" key="6">
    <source>
        <dbReference type="Proteomes" id="UP001201812"/>
    </source>
</evidence>
<name>A0AAD4R8F5_9BILA</name>